<gene>
    <name evidence="3" type="ORF">OG2516_08788</name>
</gene>
<reference evidence="3 4" key="1">
    <citation type="journal article" date="2010" name="J. Bacteriol.">
        <title>Genome sequences of Oceanicola granulosus HTCC2516(T) and Oceanicola batsensis HTCC2597(TDelta).</title>
        <authorList>
            <person name="Thrash J.C."/>
            <person name="Cho J.C."/>
            <person name="Vergin K.L."/>
            <person name="Giovannoni S.J."/>
        </authorList>
    </citation>
    <scope>NUCLEOTIDE SEQUENCE [LARGE SCALE GENOMIC DNA]</scope>
    <source>
        <strain evidence="4">ATCC BAA-861 / DSM 15982 / KCTC 12143 / HTCC2516</strain>
    </source>
</reference>
<dbReference type="eggNOG" id="COG3832">
    <property type="taxonomic scope" value="Bacteria"/>
</dbReference>
<evidence type="ECO:0000313" key="3">
    <source>
        <dbReference type="EMBL" id="EAR49749.1"/>
    </source>
</evidence>
<dbReference type="Pfam" id="PF08327">
    <property type="entry name" value="AHSA1"/>
    <property type="match status" value="1"/>
</dbReference>
<dbReference type="CDD" id="cd08896">
    <property type="entry name" value="SRPBCC_CalC_Aha1-like_3"/>
    <property type="match status" value="1"/>
</dbReference>
<dbReference type="HOGENOM" id="CLU_108923_6_1_5"/>
<dbReference type="EMBL" id="AAOT01000049">
    <property type="protein sequence ID" value="EAR49749.1"/>
    <property type="molecule type" value="Genomic_DNA"/>
</dbReference>
<protein>
    <recommendedName>
        <fullName evidence="2">Activator of Hsp90 ATPase homologue 1/2-like C-terminal domain-containing protein</fullName>
    </recommendedName>
</protein>
<evidence type="ECO:0000256" key="1">
    <source>
        <dbReference type="ARBA" id="ARBA00006817"/>
    </source>
</evidence>
<sequence length="155" mass="17221">MLDTKSDHDLVLVRQIAASPETVYRCWTEPELLKQFFAPAPGETVEADIDARPGGRFYTLMRFEEHGEIGGEGCVLVAEPGRRFAWTDCLGPDFRPNPNPFFSAEITFTAKDGGCEYRVVARHVDAATAQRHEEMGFQSGWGTVADQLARLAESL</sequence>
<dbReference type="Gene3D" id="3.30.530.20">
    <property type="match status" value="1"/>
</dbReference>
<organism evidence="3 4">
    <name type="scientific">Oceanicola granulosus (strain ATCC BAA-861 / DSM 15982 / KCTC 12143 / HTCC2516)</name>
    <dbReference type="NCBI Taxonomy" id="314256"/>
    <lineage>
        <taxon>Bacteria</taxon>
        <taxon>Pseudomonadati</taxon>
        <taxon>Pseudomonadota</taxon>
        <taxon>Alphaproteobacteria</taxon>
        <taxon>Rhodobacterales</taxon>
        <taxon>Roseobacteraceae</taxon>
        <taxon>Oceanicola</taxon>
    </lineage>
</organism>
<dbReference type="STRING" id="314256.OG2516_08788"/>
<dbReference type="AlphaFoldDB" id="Q2CAP5"/>
<accession>Q2CAP5</accession>
<dbReference type="OrthoDB" id="9805228at2"/>
<dbReference type="Proteomes" id="UP000003635">
    <property type="component" value="Unassembled WGS sequence"/>
</dbReference>
<comment type="caution">
    <text evidence="3">The sequence shown here is derived from an EMBL/GenBank/DDBJ whole genome shotgun (WGS) entry which is preliminary data.</text>
</comment>
<dbReference type="RefSeq" id="WP_007255279.1">
    <property type="nucleotide sequence ID" value="NZ_CH724107.1"/>
</dbReference>
<evidence type="ECO:0000259" key="2">
    <source>
        <dbReference type="Pfam" id="PF08327"/>
    </source>
</evidence>
<evidence type="ECO:0000313" key="4">
    <source>
        <dbReference type="Proteomes" id="UP000003635"/>
    </source>
</evidence>
<proteinExistence type="inferred from homology"/>
<comment type="similarity">
    <text evidence="1">Belongs to the AHA1 family.</text>
</comment>
<feature type="domain" description="Activator of Hsp90 ATPase homologue 1/2-like C-terminal" evidence="2">
    <location>
        <begin position="18"/>
        <end position="152"/>
    </location>
</feature>
<keyword evidence="4" id="KW-1185">Reference proteome</keyword>
<dbReference type="SUPFAM" id="SSF55961">
    <property type="entry name" value="Bet v1-like"/>
    <property type="match status" value="1"/>
</dbReference>
<dbReference type="InterPro" id="IPR023393">
    <property type="entry name" value="START-like_dom_sf"/>
</dbReference>
<name>Q2CAP5_OCEGH</name>
<dbReference type="InterPro" id="IPR013538">
    <property type="entry name" value="ASHA1/2-like_C"/>
</dbReference>